<sequence length="189" mass="21367">MRKLKLQVQISLDGFIAGLNGEMDWMVWDWDDELIKYVEEITEPVDCIVLGKNLAQGFIPHWSKIAEDSSHPEYVGGRKYTDTHKVVFTKTLEQAEWKNTELAKGDIAQEISNLKKKDGMDIIAYGGGKFVSSLVKHGLIDEFHLFVNPVAIGKGMPIFAELDRNQKFVLEASQNYSCGIAVLRYRVST</sequence>
<feature type="domain" description="Bacterial bifunctional deaminase-reductase C-terminal" evidence="1">
    <location>
        <begin position="3"/>
        <end position="181"/>
    </location>
</feature>
<proteinExistence type="predicted"/>
<dbReference type="Pfam" id="PF01872">
    <property type="entry name" value="RibD_C"/>
    <property type="match status" value="1"/>
</dbReference>
<organism evidence="2 3">
    <name type="scientific">Cocleimonas flava</name>
    <dbReference type="NCBI Taxonomy" id="634765"/>
    <lineage>
        <taxon>Bacteria</taxon>
        <taxon>Pseudomonadati</taxon>
        <taxon>Pseudomonadota</taxon>
        <taxon>Gammaproteobacteria</taxon>
        <taxon>Thiotrichales</taxon>
        <taxon>Thiotrichaceae</taxon>
        <taxon>Cocleimonas</taxon>
    </lineage>
</organism>
<gene>
    <name evidence="2" type="ORF">EV695_2389</name>
</gene>
<evidence type="ECO:0000313" key="2">
    <source>
        <dbReference type="EMBL" id="TCJ87873.1"/>
    </source>
</evidence>
<dbReference type="OrthoDB" id="9782335at2"/>
<accession>A0A4R1F1T2</accession>
<dbReference type="Gene3D" id="3.40.430.10">
    <property type="entry name" value="Dihydrofolate Reductase, subunit A"/>
    <property type="match status" value="1"/>
</dbReference>
<evidence type="ECO:0000313" key="3">
    <source>
        <dbReference type="Proteomes" id="UP000294887"/>
    </source>
</evidence>
<reference evidence="2 3" key="1">
    <citation type="submission" date="2019-03" db="EMBL/GenBank/DDBJ databases">
        <title>Genomic Encyclopedia of Type Strains, Phase IV (KMG-IV): sequencing the most valuable type-strain genomes for metagenomic binning, comparative biology and taxonomic classification.</title>
        <authorList>
            <person name="Goeker M."/>
        </authorList>
    </citation>
    <scope>NUCLEOTIDE SEQUENCE [LARGE SCALE GENOMIC DNA]</scope>
    <source>
        <strain evidence="2 3">DSM 24830</strain>
    </source>
</reference>
<dbReference type="RefSeq" id="WP_131906115.1">
    <property type="nucleotide sequence ID" value="NZ_BAAAFU010000004.1"/>
</dbReference>
<dbReference type="AlphaFoldDB" id="A0A4R1F1T2"/>
<dbReference type="GO" id="GO:0008703">
    <property type="term" value="F:5-amino-6-(5-phosphoribosylamino)uracil reductase activity"/>
    <property type="evidence" value="ECO:0007669"/>
    <property type="project" value="InterPro"/>
</dbReference>
<dbReference type="InterPro" id="IPR002734">
    <property type="entry name" value="RibDG_C"/>
</dbReference>
<name>A0A4R1F1T2_9GAMM</name>
<dbReference type="Proteomes" id="UP000294887">
    <property type="component" value="Unassembled WGS sequence"/>
</dbReference>
<dbReference type="EMBL" id="SMFQ01000003">
    <property type="protein sequence ID" value="TCJ87873.1"/>
    <property type="molecule type" value="Genomic_DNA"/>
</dbReference>
<dbReference type="PANTHER" id="PTHR38011">
    <property type="entry name" value="DIHYDROFOLATE REDUCTASE FAMILY PROTEIN (AFU_ORTHOLOGUE AFUA_8G06820)"/>
    <property type="match status" value="1"/>
</dbReference>
<dbReference type="GO" id="GO:0009231">
    <property type="term" value="P:riboflavin biosynthetic process"/>
    <property type="evidence" value="ECO:0007669"/>
    <property type="project" value="InterPro"/>
</dbReference>
<dbReference type="InterPro" id="IPR050765">
    <property type="entry name" value="Riboflavin_Biosynth_HTPR"/>
</dbReference>
<dbReference type="InterPro" id="IPR024072">
    <property type="entry name" value="DHFR-like_dom_sf"/>
</dbReference>
<protein>
    <submittedName>
        <fullName evidence="2">Dihydrofolate reductase</fullName>
    </submittedName>
</protein>
<dbReference type="SUPFAM" id="SSF53597">
    <property type="entry name" value="Dihydrofolate reductase-like"/>
    <property type="match status" value="1"/>
</dbReference>
<comment type="caution">
    <text evidence="2">The sequence shown here is derived from an EMBL/GenBank/DDBJ whole genome shotgun (WGS) entry which is preliminary data.</text>
</comment>
<evidence type="ECO:0000259" key="1">
    <source>
        <dbReference type="Pfam" id="PF01872"/>
    </source>
</evidence>
<dbReference type="PANTHER" id="PTHR38011:SF11">
    <property type="entry name" value="2,5-DIAMINO-6-RIBOSYLAMINO-4(3H)-PYRIMIDINONE 5'-PHOSPHATE REDUCTASE"/>
    <property type="match status" value="1"/>
</dbReference>
<keyword evidence="3" id="KW-1185">Reference proteome</keyword>